<dbReference type="GO" id="GO:0008033">
    <property type="term" value="P:tRNA processing"/>
    <property type="evidence" value="ECO:0007669"/>
    <property type="project" value="UniProtKB-KW"/>
</dbReference>
<dbReference type="InterPro" id="IPR016195">
    <property type="entry name" value="Pol/histidinol_Pase-like"/>
</dbReference>
<dbReference type="AlphaFoldDB" id="A0A8T3YLX4"/>
<dbReference type="EMBL" id="JACQPB010000040">
    <property type="protein sequence ID" value="MBI4210687.1"/>
    <property type="molecule type" value="Genomic_DNA"/>
</dbReference>
<comment type="caution">
    <text evidence="2">The sequence shown here is derived from an EMBL/GenBank/DDBJ whole genome shotgun (WGS) entry which is preliminary data.</text>
</comment>
<evidence type="ECO:0000313" key="3">
    <source>
        <dbReference type="Proteomes" id="UP000732298"/>
    </source>
</evidence>
<name>A0A8T3YLX4_9ARCH</name>
<dbReference type="InterPro" id="IPR002738">
    <property type="entry name" value="RNase_P_p30"/>
</dbReference>
<dbReference type="Gene3D" id="3.20.20.140">
    <property type="entry name" value="Metal-dependent hydrolases"/>
    <property type="match status" value="1"/>
</dbReference>
<accession>A0A8T3YLX4</accession>
<keyword evidence="1" id="KW-0819">tRNA processing</keyword>
<dbReference type="Proteomes" id="UP000732298">
    <property type="component" value="Unassembled WGS sequence"/>
</dbReference>
<organism evidence="2 3">
    <name type="scientific">Candidatus Iainarchaeum sp</name>
    <dbReference type="NCBI Taxonomy" id="3101447"/>
    <lineage>
        <taxon>Archaea</taxon>
        <taxon>Candidatus Iainarchaeota</taxon>
        <taxon>Candidatus Iainarchaeia</taxon>
        <taxon>Candidatus Iainarchaeales</taxon>
        <taxon>Candidatus Iainarchaeaceae</taxon>
        <taxon>Candidatus Iainarchaeum</taxon>
    </lineage>
</organism>
<sequence length="205" mass="21635">MHLNLVRFSDFGTISRYSALFGEDAVIVAGPGPAAGHVKGPALASSPGIIPCSILEGPGSAVPRKSADKGFVVAVRGSSPESCAWAANSKGVDLLLQPFSTEKCFLDIQTANVLRDRAVFVGVLFSDFLESDGFRQAQLFKNAAMCVKLCASAGTKILLLSGARSWQQMRASKDLSSFGVMLGMGKEDALRAVRGNAEEFAGRFT</sequence>
<evidence type="ECO:0000313" key="2">
    <source>
        <dbReference type="EMBL" id="MBI4210687.1"/>
    </source>
</evidence>
<protein>
    <submittedName>
        <fullName evidence="2">Uncharacterized protein</fullName>
    </submittedName>
</protein>
<proteinExistence type="predicted"/>
<evidence type="ECO:0000256" key="1">
    <source>
        <dbReference type="ARBA" id="ARBA00022694"/>
    </source>
</evidence>
<dbReference type="SUPFAM" id="SSF89550">
    <property type="entry name" value="PHP domain-like"/>
    <property type="match status" value="1"/>
</dbReference>
<reference evidence="2" key="1">
    <citation type="submission" date="2020-07" db="EMBL/GenBank/DDBJ databases">
        <title>Huge and variable diversity of episymbiotic CPR bacteria and DPANN archaea in groundwater ecosystems.</title>
        <authorList>
            <person name="He C.Y."/>
            <person name="Keren R."/>
            <person name="Whittaker M."/>
            <person name="Farag I.F."/>
            <person name="Doudna J."/>
            <person name="Cate J.H.D."/>
            <person name="Banfield J.F."/>
        </authorList>
    </citation>
    <scope>NUCLEOTIDE SEQUENCE</scope>
    <source>
        <strain evidence="2">NC_groundwater_1296_Ag_S-0.2um_52_80</strain>
    </source>
</reference>
<gene>
    <name evidence="2" type="ORF">HY544_04240</name>
</gene>
<dbReference type="Pfam" id="PF01876">
    <property type="entry name" value="RNase_P_p30"/>
    <property type="match status" value="1"/>
</dbReference>